<evidence type="ECO:0000313" key="3">
    <source>
        <dbReference type="Proteomes" id="UP000319731"/>
    </source>
</evidence>
<feature type="domain" description="Glutamine amidotransferase" evidence="1">
    <location>
        <begin position="110"/>
        <end position="208"/>
    </location>
</feature>
<dbReference type="InterPro" id="IPR029062">
    <property type="entry name" value="Class_I_gatase-like"/>
</dbReference>
<dbReference type="GeneID" id="42007077"/>
<dbReference type="CDD" id="cd01741">
    <property type="entry name" value="GATase1_1"/>
    <property type="match status" value="1"/>
</dbReference>
<dbReference type="InterPro" id="IPR017926">
    <property type="entry name" value="GATASE"/>
</dbReference>
<evidence type="ECO:0000259" key="1">
    <source>
        <dbReference type="Pfam" id="PF00117"/>
    </source>
</evidence>
<dbReference type="PANTHER" id="PTHR42695:SF5">
    <property type="entry name" value="GLUTAMINE AMIDOTRANSFERASE YLR126C-RELATED"/>
    <property type="match status" value="1"/>
</dbReference>
<proteinExistence type="predicted"/>
<dbReference type="GO" id="GO:0005829">
    <property type="term" value="C:cytosol"/>
    <property type="evidence" value="ECO:0007669"/>
    <property type="project" value="TreeGrafter"/>
</dbReference>
<dbReference type="OrthoDB" id="92161at2759"/>
<dbReference type="PANTHER" id="PTHR42695">
    <property type="entry name" value="GLUTAMINE AMIDOTRANSFERASE YLR126C-RELATED"/>
    <property type="match status" value="1"/>
</dbReference>
<dbReference type="RefSeq" id="XP_031022251.1">
    <property type="nucleotide sequence ID" value="XM_031171780.1"/>
</dbReference>
<dbReference type="EMBL" id="QEAO01000062">
    <property type="protein sequence ID" value="TPX30625.1"/>
    <property type="molecule type" value="Genomic_DNA"/>
</dbReference>
<dbReference type="Pfam" id="PF00117">
    <property type="entry name" value="GATase"/>
    <property type="match status" value="1"/>
</dbReference>
<reference evidence="2 3" key="1">
    <citation type="journal article" date="2019" name="Sci. Rep.">
        <title>Comparative genomics of chytrid fungi reveal insights into the obligate biotrophic and pathogenic lifestyle of Synchytrium endobioticum.</title>
        <authorList>
            <person name="van de Vossenberg B.T.L.H."/>
            <person name="Warris S."/>
            <person name="Nguyen H.D.T."/>
            <person name="van Gent-Pelzer M.P.E."/>
            <person name="Joly D.L."/>
            <person name="van de Geest H.C."/>
            <person name="Bonants P.J.M."/>
            <person name="Smith D.S."/>
            <person name="Levesque C.A."/>
            <person name="van der Lee T.A.J."/>
        </authorList>
    </citation>
    <scope>NUCLEOTIDE SEQUENCE [LARGE SCALE GENOMIC DNA]</scope>
    <source>
        <strain evidence="2 3">JEL517</strain>
    </source>
</reference>
<evidence type="ECO:0000313" key="2">
    <source>
        <dbReference type="EMBL" id="TPX30625.1"/>
    </source>
</evidence>
<dbReference type="GO" id="GO:0005634">
    <property type="term" value="C:nucleus"/>
    <property type="evidence" value="ECO:0007669"/>
    <property type="project" value="TreeGrafter"/>
</dbReference>
<dbReference type="STRING" id="1806994.A0A507BZ47"/>
<dbReference type="Gene3D" id="3.40.50.880">
    <property type="match status" value="1"/>
</dbReference>
<dbReference type="AlphaFoldDB" id="A0A507BZ47"/>
<dbReference type="InterPro" id="IPR044992">
    <property type="entry name" value="ChyE-like"/>
</dbReference>
<gene>
    <name evidence="2" type="ORF">SmJEL517_g05854</name>
</gene>
<keyword evidence="3" id="KW-1185">Reference proteome</keyword>
<comment type="caution">
    <text evidence="2">The sequence shown here is derived from an EMBL/GenBank/DDBJ whole genome shotgun (WGS) entry which is preliminary data.</text>
</comment>
<dbReference type="SUPFAM" id="SSF52317">
    <property type="entry name" value="Class I glutamine amidotransferase-like"/>
    <property type="match status" value="1"/>
</dbReference>
<name>A0A507BZ47_9FUNG</name>
<sequence length="259" mass="29029">MKTDLVIGILVCDWPRQDVVDEIGGYDIAFDRFLHRATDSYNDESKDMDSVTIKNVIFDCTRGELPADASQFDAFIMTGSKYSAYDPDEWIKKLIGFVAATVQDLPTTKWLGVCFGQQILAQALGGKVEKNPEGWEAGWAYAAFTEEGSSILRTSKPHFALQYSHQDHVSLLPPGFKILASNSICPVEAMCKDDKILAVQGHPEFTPNVLRCILKYRHSIGIFTDEFYNKSLSTIDKPLDSLWMGRKFIGFLVGNILEE</sequence>
<protein>
    <recommendedName>
        <fullName evidence="1">Glutamine amidotransferase domain-containing protein</fullName>
    </recommendedName>
</protein>
<dbReference type="PROSITE" id="PS51273">
    <property type="entry name" value="GATASE_TYPE_1"/>
    <property type="match status" value="1"/>
</dbReference>
<accession>A0A507BZ47</accession>
<dbReference type="Proteomes" id="UP000319731">
    <property type="component" value="Unassembled WGS sequence"/>
</dbReference>
<organism evidence="2 3">
    <name type="scientific">Synchytrium microbalum</name>
    <dbReference type="NCBI Taxonomy" id="1806994"/>
    <lineage>
        <taxon>Eukaryota</taxon>
        <taxon>Fungi</taxon>
        <taxon>Fungi incertae sedis</taxon>
        <taxon>Chytridiomycota</taxon>
        <taxon>Chytridiomycota incertae sedis</taxon>
        <taxon>Chytridiomycetes</taxon>
        <taxon>Synchytriales</taxon>
        <taxon>Synchytriaceae</taxon>
        <taxon>Synchytrium</taxon>
    </lineage>
</organism>